<dbReference type="GO" id="GO:0008270">
    <property type="term" value="F:zinc ion binding"/>
    <property type="evidence" value="ECO:0007669"/>
    <property type="project" value="UniProtKB-KW"/>
</dbReference>
<dbReference type="InterPro" id="IPR001005">
    <property type="entry name" value="SANT/Myb"/>
</dbReference>
<dbReference type="GO" id="GO:0070461">
    <property type="term" value="C:SAGA-type complex"/>
    <property type="evidence" value="ECO:0007669"/>
    <property type="project" value="UniProtKB-ARBA"/>
</dbReference>
<name>A0AAW1VGK0_9CUCU</name>
<dbReference type="InterPro" id="IPR043145">
    <property type="entry name" value="Znf_ZZ_sf"/>
</dbReference>
<dbReference type="PANTHER" id="PTHR22705">
    <property type="entry name" value="ZINC FINGER, ZZ DOMAIN CONTAINING 3"/>
    <property type="match status" value="1"/>
</dbReference>
<dbReference type="Pfam" id="PF00569">
    <property type="entry name" value="ZZ"/>
    <property type="match status" value="1"/>
</dbReference>
<sequence>MEDTTTNNLQQKEDELFYFESDHLALKGNKDYSELLKTLFILTAQRERAFKDYEKIQEMKKNALEDPQTFLEKLKNNELEFPPLQTIPEIPIINWYGYNMKVSEEELKEIYSDKTTHKKDVIDFGKQSSKSTHKKHWTPEEQKRLEELLVIYPPEPIELRRIKKIAAALGNRTVAQVSSRLQKYFLKLHKAGLHVPGRIPKSSSSSQKKHNKHKHGMWKPTTFFPEYNVSVFMDDTESVPGPSTQTNMEPSSSLNTNYLMPFPDYHHQEASSEKSELLMKLELLKWAKQEQIKVRDIKEPYRHLTFKCDRCNEEPIIGTRWHCSSCIQKTVDFCTDCLWRNYYRTIFTP</sequence>
<dbReference type="CDD" id="cd00167">
    <property type="entry name" value="SANT"/>
    <property type="match status" value="1"/>
</dbReference>
<evidence type="ECO:0000313" key="10">
    <source>
        <dbReference type="Proteomes" id="UP001431783"/>
    </source>
</evidence>
<protein>
    <recommendedName>
        <fullName evidence="11">ZZ-type zinc finger-containing protein 3</fullName>
    </recommendedName>
</protein>
<dbReference type="PROSITE" id="PS51294">
    <property type="entry name" value="HTH_MYB"/>
    <property type="match status" value="1"/>
</dbReference>
<evidence type="ECO:0000313" key="9">
    <source>
        <dbReference type="EMBL" id="KAK9891440.1"/>
    </source>
</evidence>
<keyword evidence="4" id="KW-0862">Zinc</keyword>
<evidence type="ECO:0000256" key="4">
    <source>
        <dbReference type="ARBA" id="ARBA00022833"/>
    </source>
</evidence>
<reference evidence="9 10" key="1">
    <citation type="submission" date="2023-03" db="EMBL/GenBank/DDBJ databases">
        <title>Genome insight into feeding habits of ladybird beetles.</title>
        <authorList>
            <person name="Li H.-S."/>
            <person name="Huang Y.-H."/>
            <person name="Pang H."/>
        </authorList>
    </citation>
    <scope>NUCLEOTIDE SEQUENCE [LARGE SCALE GENOMIC DNA]</scope>
    <source>
        <strain evidence="9">SYSU_2023b</strain>
        <tissue evidence="9">Whole body</tissue>
    </source>
</reference>
<comment type="subcellular location">
    <subcellularLocation>
        <location evidence="1">Nucleus</location>
    </subcellularLocation>
</comment>
<dbReference type="SUPFAM" id="SSF46689">
    <property type="entry name" value="Homeodomain-like"/>
    <property type="match status" value="1"/>
</dbReference>
<dbReference type="Pfam" id="PF00249">
    <property type="entry name" value="Myb_DNA-binding"/>
    <property type="match status" value="1"/>
</dbReference>
<evidence type="ECO:0000259" key="8">
    <source>
        <dbReference type="PROSITE" id="PS51294"/>
    </source>
</evidence>
<feature type="compositionally biased region" description="Basic residues" evidence="6">
    <location>
        <begin position="207"/>
        <end position="217"/>
    </location>
</feature>
<dbReference type="EMBL" id="JARQZJ010000128">
    <property type="protein sequence ID" value="KAK9891440.1"/>
    <property type="molecule type" value="Genomic_DNA"/>
</dbReference>
<evidence type="ECO:0008006" key="11">
    <source>
        <dbReference type="Google" id="ProtNLM"/>
    </source>
</evidence>
<comment type="caution">
    <text evidence="9">The sequence shown here is derived from an EMBL/GenBank/DDBJ whole genome shotgun (WGS) entry which is preliminary data.</text>
</comment>
<organism evidence="9 10">
    <name type="scientific">Henosepilachna vigintioctopunctata</name>
    <dbReference type="NCBI Taxonomy" id="420089"/>
    <lineage>
        <taxon>Eukaryota</taxon>
        <taxon>Metazoa</taxon>
        <taxon>Ecdysozoa</taxon>
        <taxon>Arthropoda</taxon>
        <taxon>Hexapoda</taxon>
        <taxon>Insecta</taxon>
        <taxon>Pterygota</taxon>
        <taxon>Neoptera</taxon>
        <taxon>Endopterygota</taxon>
        <taxon>Coleoptera</taxon>
        <taxon>Polyphaga</taxon>
        <taxon>Cucujiformia</taxon>
        <taxon>Coccinelloidea</taxon>
        <taxon>Coccinellidae</taxon>
        <taxon>Epilachninae</taxon>
        <taxon>Epilachnini</taxon>
        <taxon>Henosepilachna</taxon>
    </lineage>
</organism>
<dbReference type="PANTHER" id="PTHR22705:SF0">
    <property type="entry name" value="ZZ-TYPE ZINC FINGER-CONTAINING PROTEIN 3"/>
    <property type="match status" value="1"/>
</dbReference>
<dbReference type="SMART" id="SM00717">
    <property type="entry name" value="SANT"/>
    <property type="match status" value="1"/>
</dbReference>
<feature type="region of interest" description="Disordered" evidence="6">
    <location>
        <begin position="196"/>
        <end position="217"/>
    </location>
</feature>
<keyword evidence="3 5" id="KW-0863">Zinc-finger</keyword>
<dbReference type="InterPro" id="IPR009057">
    <property type="entry name" value="Homeodomain-like_sf"/>
</dbReference>
<evidence type="ECO:0000256" key="1">
    <source>
        <dbReference type="ARBA" id="ARBA00004123"/>
    </source>
</evidence>
<evidence type="ECO:0000256" key="3">
    <source>
        <dbReference type="ARBA" id="ARBA00022771"/>
    </source>
</evidence>
<proteinExistence type="predicted"/>
<accession>A0AAW1VGK0</accession>
<keyword evidence="10" id="KW-1185">Reference proteome</keyword>
<evidence type="ECO:0000256" key="2">
    <source>
        <dbReference type="ARBA" id="ARBA00022723"/>
    </source>
</evidence>
<dbReference type="Gene3D" id="3.30.60.90">
    <property type="match status" value="1"/>
</dbReference>
<gene>
    <name evidence="9" type="ORF">WA026_014674</name>
</gene>
<dbReference type="InterPro" id="IPR017930">
    <property type="entry name" value="Myb_dom"/>
</dbReference>
<feature type="domain" description="ZZ-type" evidence="7">
    <location>
        <begin position="303"/>
        <end position="349"/>
    </location>
</feature>
<evidence type="ECO:0000259" key="7">
    <source>
        <dbReference type="PROSITE" id="PS50135"/>
    </source>
</evidence>
<dbReference type="AlphaFoldDB" id="A0AAW1VGK0"/>
<dbReference type="GO" id="GO:0005634">
    <property type="term" value="C:nucleus"/>
    <property type="evidence" value="ECO:0007669"/>
    <property type="project" value="UniProtKB-SubCell"/>
</dbReference>
<evidence type="ECO:0000256" key="5">
    <source>
        <dbReference type="PROSITE-ProRule" id="PRU00228"/>
    </source>
</evidence>
<dbReference type="InterPro" id="IPR037830">
    <property type="entry name" value="ZZZ3"/>
</dbReference>
<dbReference type="Gene3D" id="1.10.10.60">
    <property type="entry name" value="Homeodomain-like"/>
    <property type="match status" value="1"/>
</dbReference>
<dbReference type="Proteomes" id="UP001431783">
    <property type="component" value="Unassembled WGS sequence"/>
</dbReference>
<dbReference type="SUPFAM" id="SSF57850">
    <property type="entry name" value="RING/U-box"/>
    <property type="match status" value="1"/>
</dbReference>
<dbReference type="InterPro" id="IPR000433">
    <property type="entry name" value="Znf_ZZ"/>
</dbReference>
<evidence type="ECO:0000256" key="6">
    <source>
        <dbReference type="SAM" id="MobiDB-lite"/>
    </source>
</evidence>
<dbReference type="PROSITE" id="PS50135">
    <property type="entry name" value="ZF_ZZ_2"/>
    <property type="match status" value="1"/>
</dbReference>
<feature type="domain" description="HTH myb-type" evidence="8">
    <location>
        <begin position="129"/>
        <end position="189"/>
    </location>
</feature>
<keyword evidence="2" id="KW-0479">Metal-binding</keyword>